<dbReference type="AlphaFoldDB" id="A0A5B0E618"/>
<evidence type="ECO:0000256" key="1">
    <source>
        <dbReference type="SAM" id="MobiDB-lite"/>
    </source>
</evidence>
<dbReference type="RefSeq" id="WP_149620743.1">
    <property type="nucleotide sequence ID" value="NZ_JBITUG010000032.1"/>
</dbReference>
<evidence type="ECO:0000313" key="4">
    <source>
        <dbReference type="Proteomes" id="UP000323856"/>
    </source>
</evidence>
<feature type="transmembrane region" description="Helical" evidence="2">
    <location>
        <begin position="21"/>
        <end position="45"/>
    </location>
</feature>
<feature type="compositionally biased region" description="Polar residues" evidence="1">
    <location>
        <begin position="66"/>
        <end position="79"/>
    </location>
</feature>
<evidence type="ECO:0000256" key="2">
    <source>
        <dbReference type="SAM" id="Phobius"/>
    </source>
</evidence>
<accession>A0A5B0E618</accession>
<comment type="caution">
    <text evidence="3">The sequence shown here is derived from an EMBL/GenBank/DDBJ whole genome shotgun (WGS) entry which is preliminary data.</text>
</comment>
<feature type="region of interest" description="Disordered" evidence="1">
    <location>
        <begin position="52"/>
        <end position="90"/>
    </location>
</feature>
<dbReference type="Proteomes" id="UP000323856">
    <property type="component" value="Unassembled WGS sequence"/>
</dbReference>
<dbReference type="OrthoDB" id="5189092at2"/>
<keyword evidence="2" id="KW-0472">Membrane</keyword>
<evidence type="ECO:0000313" key="3">
    <source>
        <dbReference type="EMBL" id="KAA0973565.1"/>
    </source>
</evidence>
<organism evidence="3 4">
    <name type="scientific">Paeniglutamicibacter gangotriensis</name>
    <dbReference type="NCBI Taxonomy" id="254787"/>
    <lineage>
        <taxon>Bacteria</taxon>
        <taxon>Bacillati</taxon>
        <taxon>Actinomycetota</taxon>
        <taxon>Actinomycetes</taxon>
        <taxon>Micrococcales</taxon>
        <taxon>Micrococcaceae</taxon>
        <taxon>Paeniglutamicibacter</taxon>
    </lineage>
</organism>
<reference evidence="3 4" key="1">
    <citation type="submission" date="2019-07" db="EMBL/GenBank/DDBJ databases">
        <title>Analysis of the biochemical properties, biological activity and biotechnological potential of siderophores and biosurfactants produced by Antarctic psychrotolerant bacteria.</title>
        <authorList>
            <person name="Styczynski M."/>
            <person name="Krucon T."/>
            <person name="Decewicz P."/>
            <person name="Dziewit L."/>
        </authorList>
    </citation>
    <scope>NUCLEOTIDE SEQUENCE [LARGE SCALE GENOMIC DNA]</scope>
    <source>
        <strain evidence="3 4">ANT_H27</strain>
    </source>
</reference>
<keyword evidence="2" id="KW-1133">Transmembrane helix</keyword>
<gene>
    <name evidence="3" type="ORF">FQ154_17840</name>
</gene>
<dbReference type="EMBL" id="VOBL01000024">
    <property type="protein sequence ID" value="KAA0973565.1"/>
    <property type="molecule type" value="Genomic_DNA"/>
</dbReference>
<name>A0A5B0E618_9MICC</name>
<keyword evidence="2" id="KW-0812">Transmembrane</keyword>
<protein>
    <recommendedName>
        <fullName evidence="5">DUF4232 domain-containing protein</fullName>
    </recommendedName>
</protein>
<sequence length="211" mass="22228">MAQKQVRSTPSSARVYRRRRLAVLIALLVAIGLLVWAGFGIASVLRPADPGATGQGTDAVAGGTGSASPQPSQENTNEPTPEPTDCLDGDVSLRASTAQGTHGPAENPVLVMTITNEGKFDCSVNVGTSQQDFSVTSGSDRIFSTSDCVQDPTDTEITIKPGASETARFTWTRVRSAPGCKVINAKPRPGWYGFTAKLGDLTSENAKFELK</sequence>
<evidence type="ECO:0008006" key="5">
    <source>
        <dbReference type="Google" id="ProtNLM"/>
    </source>
</evidence>
<proteinExistence type="predicted"/>